<dbReference type="RefSeq" id="WP_052882903.1">
    <property type="nucleotide sequence ID" value="NZ_CP010904.1"/>
</dbReference>
<evidence type="ECO:0000313" key="3">
    <source>
        <dbReference type="EMBL" id="AKJ65704.1"/>
    </source>
</evidence>
<dbReference type="AlphaFoldDB" id="A0A0G3ENI0"/>
<evidence type="ECO:0000256" key="1">
    <source>
        <dbReference type="SAM" id="MobiDB-lite"/>
    </source>
</evidence>
<gene>
    <name evidence="3" type="ORF">L21SP4_02482</name>
</gene>
<accession>A0A0G3ENI0</accession>
<protein>
    <recommendedName>
        <fullName evidence="2">DUF4340 domain-containing protein</fullName>
    </recommendedName>
</protein>
<dbReference type="Proteomes" id="UP000035268">
    <property type="component" value="Chromosome"/>
</dbReference>
<dbReference type="OrthoDB" id="7359157at2"/>
<dbReference type="EMBL" id="CP010904">
    <property type="protein sequence ID" value="AKJ65704.1"/>
    <property type="molecule type" value="Genomic_DNA"/>
</dbReference>
<feature type="compositionally biased region" description="Basic and acidic residues" evidence="1">
    <location>
        <begin position="304"/>
        <end position="338"/>
    </location>
</feature>
<name>A0A0G3ENI0_9BACT</name>
<reference evidence="4" key="1">
    <citation type="submission" date="2015-02" db="EMBL/GenBank/DDBJ databases">
        <title>Description and complete genome sequence of the first cultured representative of the subdivision 5 of the Verrucomicrobia phylum.</title>
        <authorList>
            <person name="Spring S."/>
            <person name="Bunk B."/>
            <person name="Sproer C."/>
            <person name="Klenk H.-P."/>
        </authorList>
    </citation>
    <scope>NUCLEOTIDE SEQUENCE [LARGE SCALE GENOMIC DNA]</scope>
    <source>
        <strain evidence="4">L21-Fru-AB</strain>
    </source>
</reference>
<reference evidence="3 4" key="2">
    <citation type="journal article" date="2016" name="ISME J.">
        <title>Characterization of the first cultured representative of Verrucomicrobia subdivision 5 indicates the proposal of a novel phylum.</title>
        <authorList>
            <person name="Spring S."/>
            <person name="Bunk B."/>
            <person name="Sproer C."/>
            <person name="Schumann P."/>
            <person name="Rohde M."/>
            <person name="Tindall B.J."/>
            <person name="Klenk H.P."/>
        </authorList>
    </citation>
    <scope>NUCLEOTIDE SEQUENCE [LARGE SCALE GENOMIC DNA]</scope>
    <source>
        <strain evidence="3 4">L21-Fru-AB</strain>
    </source>
</reference>
<feature type="compositionally biased region" description="Basic and acidic residues" evidence="1">
    <location>
        <begin position="355"/>
        <end position="371"/>
    </location>
</feature>
<proteinExistence type="predicted"/>
<dbReference type="InterPro" id="IPR025641">
    <property type="entry name" value="DUF4340"/>
</dbReference>
<dbReference type="KEGG" id="vbl:L21SP4_02482"/>
<sequence length="383" mass="42318">MSHHKLITLVLVLAVLIGIAVLQGRRGDRQDAEGPQPGEELFTGLDINAVREIELTASEKSLTLSRPGETWRCPALHDYPVDFSELARRLRELSEVSVVQRVYDGLETPSTYGLGEDEQLLRLKDGGGNVLAELRMGDRQDSGRRAGGGRYVRLDAKPVVMIDSALREWKPDPLEWVDSELVRIPSYRITRLEVDPAGDESYTLVKEGGSLQLAELAEGMEMKDSALRSLRGAFSPVEFTAVADPGKTDAQLGLDRPDTVRVEGEDGFTYTLMLGADAPGGRYLKMAVAYEAPPEPEKPAPAAEGEKPGEAAQKRYEQQLESRREKVREAKEKLEKQQQRFADWRYVVPAAEADKMLTPRAELVREKKADEDGQAPAAPRGDG</sequence>
<dbReference type="Pfam" id="PF14238">
    <property type="entry name" value="DUF4340"/>
    <property type="match status" value="1"/>
</dbReference>
<organism evidence="3 4">
    <name type="scientific">Kiritimatiella glycovorans</name>
    <dbReference type="NCBI Taxonomy" id="1307763"/>
    <lineage>
        <taxon>Bacteria</taxon>
        <taxon>Pseudomonadati</taxon>
        <taxon>Kiritimatiellota</taxon>
        <taxon>Kiritimatiellia</taxon>
        <taxon>Kiritimatiellales</taxon>
        <taxon>Kiritimatiellaceae</taxon>
        <taxon>Kiritimatiella</taxon>
    </lineage>
</organism>
<feature type="region of interest" description="Disordered" evidence="1">
    <location>
        <begin position="355"/>
        <end position="383"/>
    </location>
</feature>
<feature type="domain" description="DUF4340" evidence="2">
    <location>
        <begin position="71"/>
        <end position="257"/>
    </location>
</feature>
<evidence type="ECO:0000313" key="4">
    <source>
        <dbReference type="Proteomes" id="UP000035268"/>
    </source>
</evidence>
<evidence type="ECO:0000259" key="2">
    <source>
        <dbReference type="Pfam" id="PF14238"/>
    </source>
</evidence>
<dbReference type="STRING" id="1307763.L21SP4_02482"/>
<feature type="region of interest" description="Disordered" evidence="1">
    <location>
        <begin position="293"/>
        <end position="342"/>
    </location>
</feature>
<keyword evidence="4" id="KW-1185">Reference proteome</keyword>